<evidence type="ECO:0000256" key="2">
    <source>
        <dbReference type="ARBA" id="ARBA00022475"/>
    </source>
</evidence>
<keyword evidence="4 6" id="KW-1133">Transmembrane helix</keyword>
<protein>
    <recommendedName>
        <fullName evidence="7">Sulfatase N-terminal domain-containing protein</fullName>
    </recommendedName>
</protein>
<evidence type="ECO:0000256" key="3">
    <source>
        <dbReference type="ARBA" id="ARBA00022692"/>
    </source>
</evidence>
<feature type="transmembrane region" description="Helical" evidence="6">
    <location>
        <begin position="58"/>
        <end position="81"/>
    </location>
</feature>
<keyword evidence="3 6" id="KW-0812">Transmembrane</keyword>
<evidence type="ECO:0000313" key="8">
    <source>
        <dbReference type="EMBL" id="KKN14260.1"/>
    </source>
</evidence>
<dbReference type="Gene3D" id="3.40.720.10">
    <property type="entry name" value="Alkaline Phosphatase, subunit A"/>
    <property type="match status" value="1"/>
</dbReference>
<dbReference type="InterPro" id="IPR050448">
    <property type="entry name" value="OpgB/LTA_synthase_biosynth"/>
</dbReference>
<dbReference type="AlphaFoldDB" id="A0A0F9N3Y5"/>
<evidence type="ECO:0000259" key="7">
    <source>
        <dbReference type="Pfam" id="PF00884"/>
    </source>
</evidence>
<dbReference type="GO" id="GO:0005886">
    <property type="term" value="C:plasma membrane"/>
    <property type="evidence" value="ECO:0007669"/>
    <property type="project" value="UniProtKB-SubCell"/>
</dbReference>
<evidence type="ECO:0000256" key="1">
    <source>
        <dbReference type="ARBA" id="ARBA00004651"/>
    </source>
</evidence>
<dbReference type="Pfam" id="PF00884">
    <property type="entry name" value="Sulfatase"/>
    <property type="match status" value="1"/>
</dbReference>
<dbReference type="CDD" id="cd16015">
    <property type="entry name" value="LTA_synthase"/>
    <property type="match status" value="1"/>
</dbReference>
<feature type="transmembrane region" description="Helical" evidence="6">
    <location>
        <begin position="178"/>
        <end position="199"/>
    </location>
</feature>
<organism evidence="8">
    <name type="scientific">marine sediment metagenome</name>
    <dbReference type="NCBI Taxonomy" id="412755"/>
    <lineage>
        <taxon>unclassified sequences</taxon>
        <taxon>metagenomes</taxon>
        <taxon>ecological metagenomes</taxon>
    </lineage>
</organism>
<dbReference type="EMBL" id="LAZR01003836">
    <property type="protein sequence ID" value="KKN14260.1"/>
    <property type="molecule type" value="Genomic_DNA"/>
</dbReference>
<feature type="transmembrane region" description="Helical" evidence="6">
    <location>
        <begin position="21"/>
        <end position="46"/>
    </location>
</feature>
<keyword evidence="5 6" id="KW-0472">Membrane</keyword>
<evidence type="ECO:0000256" key="5">
    <source>
        <dbReference type="ARBA" id="ARBA00023136"/>
    </source>
</evidence>
<dbReference type="SUPFAM" id="SSF53649">
    <property type="entry name" value="Alkaline phosphatase-like"/>
    <property type="match status" value="1"/>
</dbReference>
<dbReference type="InterPro" id="IPR017850">
    <property type="entry name" value="Alkaline_phosphatase_core_sf"/>
</dbReference>
<proteinExistence type="predicted"/>
<gene>
    <name evidence="8" type="ORF">LCGC14_0997900</name>
</gene>
<sequence length="663" mass="74651">MRIELSRFSSRLKRVFSIPRLYGLLGPRAYTVMMFSAIFFTLAVKFFHSYRTGMINEYFGWILADIAVLLGIEVILALVCFRWPRSWVIRIACVVAAVVCTWSVINAGWVIRSGMQILPTVFVSLFLDPITSIVTIITNIIHMKIAAVILLVPTAVAIVFFFFVLAKPLPPLYNRKPFAARIIVCVMFIFIAALSRSALARRSSPSIASAGLHYNSQLRAVNSLFSADPWRLTSADIANAKRKIPAFDQVQIPLRSKPKDYNVVIIILEGVQYRKTSLWDRQSNLTPYLADLAGQGAEFSNFRSSLTHTTKALFGLLTGRFPSAFPDTAEAVPVVKPYSSLATILEDQLNFRTAFFQSAKGNFESRPSLVSNLGFDKFWSREDLDDQTAFLGYLGSDEFSMIEPIVTWIKSDEKPFFLTVLCSVSHNPYEVPEWFATPFGEPAERYQQTISYTDKFIAALDSKLTELDLGKKTVFCVVGDHGEAFGEHGMFGHIRIAFEELLHVPLIIRAPSLVEPETRVTEAVSSVDLTPTLLALLGFDPNAADFDGINALGQVPDDRKVFFSGWLQESPAGFVIANKKFLYNPTDKAVSLYDLSVDPYELSRIELTGPQAQRIASEIITWRKNSIFQLNQERVGRKTLFDSWQCRWINRLAWAKRYPDVIN</sequence>
<dbReference type="InterPro" id="IPR000917">
    <property type="entry name" value="Sulfatase_N"/>
</dbReference>
<dbReference type="PANTHER" id="PTHR47371:SF3">
    <property type="entry name" value="PHOSPHOGLYCEROL TRANSFERASE I"/>
    <property type="match status" value="1"/>
</dbReference>
<feature type="transmembrane region" description="Helical" evidence="6">
    <location>
        <begin position="117"/>
        <end position="138"/>
    </location>
</feature>
<feature type="domain" description="Sulfatase N-terminal" evidence="7">
    <location>
        <begin position="262"/>
        <end position="538"/>
    </location>
</feature>
<name>A0A0F9N3Y5_9ZZZZ</name>
<evidence type="ECO:0000256" key="4">
    <source>
        <dbReference type="ARBA" id="ARBA00022989"/>
    </source>
</evidence>
<comment type="caution">
    <text evidence="8">The sequence shown here is derived from an EMBL/GenBank/DDBJ whole genome shotgun (WGS) entry which is preliminary data.</text>
</comment>
<keyword evidence="2" id="KW-1003">Cell membrane</keyword>
<evidence type="ECO:0000256" key="6">
    <source>
        <dbReference type="SAM" id="Phobius"/>
    </source>
</evidence>
<accession>A0A0F9N3Y5</accession>
<feature type="transmembrane region" description="Helical" evidence="6">
    <location>
        <begin position="145"/>
        <end position="166"/>
    </location>
</feature>
<comment type="subcellular location">
    <subcellularLocation>
        <location evidence="1">Cell membrane</location>
        <topology evidence="1">Multi-pass membrane protein</topology>
    </subcellularLocation>
</comment>
<reference evidence="8" key="1">
    <citation type="journal article" date="2015" name="Nature">
        <title>Complex archaea that bridge the gap between prokaryotes and eukaryotes.</title>
        <authorList>
            <person name="Spang A."/>
            <person name="Saw J.H."/>
            <person name="Jorgensen S.L."/>
            <person name="Zaremba-Niedzwiedzka K."/>
            <person name="Martijn J."/>
            <person name="Lind A.E."/>
            <person name="van Eijk R."/>
            <person name="Schleper C."/>
            <person name="Guy L."/>
            <person name="Ettema T.J."/>
        </authorList>
    </citation>
    <scope>NUCLEOTIDE SEQUENCE</scope>
</reference>
<dbReference type="PANTHER" id="PTHR47371">
    <property type="entry name" value="LIPOTEICHOIC ACID SYNTHASE"/>
    <property type="match status" value="1"/>
</dbReference>
<feature type="transmembrane region" description="Helical" evidence="6">
    <location>
        <begin position="88"/>
        <end position="111"/>
    </location>
</feature>